<evidence type="ECO:0000313" key="2">
    <source>
        <dbReference type="Proteomes" id="UP000000456"/>
    </source>
</evidence>
<sequence length="290" mass="33388">MVWAVIENHNGVKEDFRKPCFGFMSYIHQWYETDEWDDEEDDWLYEYLDGFEPANLKLMKYFPDFRNHMPSQNLPEFREKYLPVLLEAIKLLPQYYSNMTYIPPSDDTQETFEFSLKDANMQTTIIGAMMLRNLAQYEGMRRVFRLCVDAGIDPVTCFIMGNMYSSNYCSFGADAGKYLANPVHYGDESIFPDETRACDIQAFCEGKLGHIYQGVWGDTDNGYGRYGEYDGDTAPRFSRTGNRSTITDTLLLEEGYEDSPLLMNIETSVCPSARFSDEEIIVLAGKITGN</sequence>
<accession>K4F9T7</accession>
<dbReference type="Proteomes" id="UP000000456">
    <property type="component" value="Segment"/>
</dbReference>
<dbReference type="KEGG" id="vg:13994401"/>
<gene>
    <name evidence="1" type="ORF">GAP52_086</name>
</gene>
<dbReference type="EMBL" id="JN882286">
    <property type="protein sequence ID" value="AFC22080.1"/>
    <property type="molecule type" value="Genomic_DNA"/>
</dbReference>
<proteinExistence type="predicted"/>
<organism evidence="1 2">
    <name type="scientific">Cronobacter phage vB_CsaP_GAP52</name>
    <dbReference type="NCBI Taxonomy" id="1141137"/>
    <lineage>
        <taxon>Viruses</taxon>
        <taxon>Duplodnaviria</taxon>
        <taxon>Heunggongvirae</taxon>
        <taxon>Uroviricota</taxon>
        <taxon>Caudoviricetes</taxon>
        <taxon>Grimontviridae</taxon>
        <taxon>Crifsvirus</taxon>
        <taxon>Crifsvirus GAP52</taxon>
    </lineage>
</organism>
<keyword evidence="2" id="KW-1185">Reference proteome</keyword>
<reference evidence="1 2" key="1">
    <citation type="submission" date="2011-10" db="EMBL/GenBank/DDBJ databases">
        <authorList>
            <person name="Burke D."/>
        </authorList>
    </citation>
    <scope>NUCLEOTIDE SEQUENCE [LARGE SCALE GENOMIC DNA]</scope>
    <source>
        <strain evidence="1">VB_CsaP_GAP-52</strain>
    </source>
</reference>
<protein>
    <submittedName>
        <fullName evidence="1">Uncharacterized protein</fullName>
    </submittedName>
</protein>
<name>K4F9T7_9CAUD</name>
<dbReference type="RefSeq" id="YP_006987736.1">
    <property type="nucleotide sequence ID" value="NC_019402.1"/>
</dbReference>
<dbReference type="OrthoDB" id="34882at10239"/>
<evidence type="ECO:0000313" key="1">
    <source>
        <dbReference type="EMBL" id="AFC22080.1"/>
    </source>
</evidence>
<dbReference type="GeneID" id="13994401"/>